<dbReference type="EMBL" id="CP053452">
    <property type="protein sequence ID" value="QJW98594.1"/>
    <property type="molecule type" value="Genomic_DNA"/>
</dbReference>
<evidence type="ECO:0000256" key="1">
    <source>
        <dbReference type="SAM" id="MobiDB-lite"/>
    </source>
</evidence>
<accession>A0A6M5YYH9</accession>
<evidence type="ECO:0000313" key="2">
    <source>
        <dbReference type="EMBL" id="QJW98594.1"/>
    </source>
</evidence>
<sequence>MGLTAAQRRTLSRKAADNSLEVEHLLKVAAIGDAADAALLRTLKGEHGWSDSGREGRQLVVPFGRWADTVCRLLEGGYAGLVRMAGEAGGADEFCIGVLEEVRTPESVSALLAIVGPVVERPASDVRLAVRLADGLNHLLSFKGRPAITPAVEQQVREFLHRLLALELTEVQRASAVCALRGVGDAGSLSVVAGVPPFRGSWAGLEQSAAKQIRQRLRRAAKPAEPVAAPDPAT</sequence>
<reference evidence="3" key="1">
    <citation type="submission" date="2020-05" db="EMBL/GenBank/DDBJ databases">
        <title>Frigoriglobus tundricola gen. nov., sp. nov., a psychrotolerant cellulolytic planctomycete of the family Gemmataceae with two divergent copies of 16S rRNA gene.</title>
        <authorList>
            <person name="Kulichevskaya I.S."/>
            <person name="Ivanova A.A."/>
            <person name="Naumoff D.G."/>
            <person name="Beletsky A.V."/>
            <person name="Rijpstra W.I.C."/>
            <person name="Sinninghe Damste J.S."/>
            <person name="Mardanov A.V."/>
            <person name="Ravin N.V."/>
            <person name="Dedysh S.N."/>
        </authorList>
    </citation>
    <scope>NUCLEOTIDE SEQUENCE [LARGE SCALE GENOMIC DNA]</scope>
    <source>
        <strain evidence="3">PL17</strain>
    </source>
</reference>
<keyword evidence="3" id="KW-1185">Reference proteome</keyword>
<dbReference type="RefSeq" id="WP_171473732.1">
    <property type="nucleotide sequence ID" value="NZ_CP053452.2"/>
</dbReference>
<feature type="region of interest" description="Disordered" evidence="1">
    <location>
        <begin position="215"/>
        <end position="234"/>
    </location>
</feature>
<proteinExistence type="predicted"/>
<gene>
    <name evidence="2" type="ORF">FTUN_6189</name>
</gene>
<organism evidence="2 3">
    <name type="scientific">Frigoriglobus tundricola</name>
    <dbReference type="NCBI Taxonomy" id="2774151"/>
    <lineage>
        <taxon>Bacteria</taxon>
        <taxon>Pseudomonadati</taxon>
        <taxon>Planctomycetota</taxon>
        <taxon>Planctomycetia</taxon>
        <taxon>Gemmatales</taxon>
        <taxon>Gemmataceae</taxon>
        <taxon>Frigoriglobus</taxon>
    </lineage>
</organism>
<dbReference type="AlphaFoldDB" id="A0A6M5YYH9"/>
<dbReference type="KEGG" id="ftj:FTUN_6189"/>
<dbReference type="Proteomes" id="UP000503447">
    <property type="component" value="Chromosome"/>
</dbReference>
<evidence type="ECO:0000313" key="3">
    <source>
        <dbReference type="Proteomes" id="UP000503447"/>
    </source>
</evidence>
<name>A0A6M5YYH9_9BACT</name>
<protein>
    <submittedName>
        <fullName evidence="2">Uncharacterized protein</fullName>
    </submittedName>
</protein>